<keyword evidence="3" id="KW-1185">Reference proteome</keyword>
<dbReference type="AlphaFoldDB" id="A0AAD5SQF0"/>
<feature type="compositionally biased region" description="Low complexity" evidence="1">
    <location>
        <begin position="265"/>
        <end position="280"/>
    </location>
</feature>
<feature type="compositionally biased region" description="Polar residues" evidence="1">
    <location>
        <begin position="126"/>
        <end position="149"/>
    </location>
</feature>
<organism evidence="2 3">
    <name type="scientific">Physocladia obscura</name>
    <dbReference type="NCBI Taxonomy" id="109957"/>
    <lineage>
        <taxon>Eukaryota</taxon>
        <taxon>Fungi</taxon>
        <taxon>Fungi incertae sedis</taxon>
        <taxon>Chytridiomycota</taxon>
        <taxon>Chytridiomycota incertae sedis</taxon>
        <taxon>Chytridiomycetes</taxon>
        <taxon>Chytridiales</taxon>
        <taxon>Chytriomycetaceae</taxon>
        <taxon>Physocladia</taxon>
    </lineage>
</organism>
<feature type="compositionally biased region" description="Acidic residues" evidence="1">
    <location>
        <begin position="496"/>
        <end position="512"/>
    </location>
</feature>
<protein>
    <submittedName>
        <fullName evidence="2">Uncharacterized protein</fullName>
    </submittedName>
</protein>
<reference evidence="2" key="1">
    <citation type="submission" date="2020-05" db="EMBL/GenBank/DDBJ databases">
        <title>Phylogenomic resolution of chytrid fungi.</title>
        <authorList>
            <person name="Stajich J.E."/>
            <person name="Amses K."/>
            <person name="Simmons R."/>
            <person name="Seto K."/>
            <person name="Myers J."/>
            <person name="Bonds A."/>
            <person name="Quandt C.A."/>
            <person name="Barry K."/>
            <person name="Liu P."/>
            <person name="Grigoriev I."/>
            <person name="Longcore J.E."/>
            <person name="James T.Y."/>
        </authorList>
    </citation>
    <scope>NUCLEOTIDE SEQUENCE</scope>
    <source>
        <strain evidence="2">JEL0513</strain>
    </source>
</reference>
<feature type="non-terminal residue" evidence="2">
    <location>
        <position position="1"/>
    </location>
</feature>
<accession>A0AAD5SQF0</accession>
<feature type="compositionally biased region" description="Basic residues" evidence="1">
    <location>
        <begin position="294"/>
        <end position="303"/>
    </location>
</feature>
<feature type="region of interest" description="Disordered" evidence="1">
    <location>
        <begin position="49"/>
        <end position="70"/>
    </location>
</feature>
<dbReference type="EMBL" id="JADGJH010004098">
    <property type="protein sequence ID" value="KAJ3087258.1"/>
    <property type="molecule type" value="Genomic_DNA"/>
</dbReference>
<feature type="compositionally biased region" description="Low complexity" evidence="1">
    <location>
        <begin position="156"/>
        <end position="176"/>
    </location>
</feature>
<feature type="region of interest" description="Disordered" evidence="1">
    <location>
        <begin position="126"/>
        <end position="197"/>
    </location>
</feature>
<sequence length="763" mass="85368">MSAESNFGVGGEHKLNLQRTPPQAHFQFELPAPNSVWPQIQQQQINQPLLASTPGQPPFGSYKCTSQNSSGLDGFASDRQYSFSNYNLSSGAINKDHQYDTLPSRTHLQDKSNSFHQSTAHQNYQPYINQPYHPQNVHTSNQPAYSTYKHQPHQRPTYSYGQYPPQSQYSPYPTSTNQRPSPNFLPPPIQSTYGPPPAISYRAPPLLQNNAHGLPAVSFSAVQLVRPPPVIPSSTTSNQSPRIPTLVQSQILHSQQSNHQQPLHSSSQNSEQQQQQLQKNQQREISPNNDASHTKHQLSKKRGRLAKVVKKIFATLSEVVPVMNTGTSNNGIKPLVKKKSRIDSVIFDHLNNDDGADFATPLSKMTSDVLTEKNSIFGNIVSMVTATTMTGTTLDVQQPSSKTRISDDLDPLQLSIAQPLYPLKTVVSEHSLIRMPANLGIRETIEDGGDNESNSSPTMRVTNIFPIAKTASRVKITHAKRPSKPRTFKKRKESKDSDDEDEEDEEADNDETGDWKYNSHVSKAIKKERVESQVVPPPPQIVFDQVLLHAQSRRLSLPESLDLLSVVDIIREFGSDLLKLEGFDDLSFGTMEQILYDVPKYYETLIKLYTSMLLFIYPHSRCSENLEQIDIPAHLSHHFACSLTASTSFGAFLIDARHLCRIFSQTNFLDIPAPFHTAALTSLAVSMQAQKIFHDTVNAAMDSLDVIRKDRHLNGNRAKEVRNAIAALRSDIVSLDVSLKEMEKKVHDVNDLLKNGVINRMNK</sequence>
<name>A0AAD5SQF0_9FUNG</name>
<feature type="compositionally biased region" description="Basic residues" evidence="1">
    <location>
        <begin position="475"/>
        <end position="492"/>
    </location>
</feature>
<dbReference type="Proteomes" id="UP001211907">
    <property type="component" value="Unassembled WGS sequence"/>
</dbReference>
<evidence type="ECO:0000313" key="2">
    <source>
        <dbReference type="EMBL" id="KAJ3087258.1"/>
    </source>
</evidence>
<feature type="region of interest" description="Disordered" evidence="1">
    <location>
        <begin position="251"/>
        <end position="303"/>
    </location>
</feature>
<proteinExistence type="predicted"/>
<feature type="compositionally biased region" description="Pro residues" evidence="1">
    <location>
        <begin position="183"/>
        <end position="197"/>
    </location>
</feature>
<feature type="region of interest" description="Disordered" evidence="1">
    <location>
        <begin position="475"/>
        <end position="515"/>
    </location>
</feature>
<feature type="compositionally biased region" description="Polar residues" evidence="1">
    <location>
        <begin position="251"/>
        <end position="264"/>
    </location>
</feature>
<gene>
    <name evidence="2" type="ORF">HK100_008424</name>
</gene>
<comment type="caution">
    <text evidence="2">The sequence shown here is derived from an EMBL/GenBank/DDBJ whole genome shotgun (WGS) entry which is preliminary data.</text>
</comment>
<evidence type="ECO:0000313" key="3">
    <source>
        <dbReference type="Proteomes" id="UP001211907"/>
    </source>
</evidence>
<evidence type="ECO:0000256" key="1">
    <source>
        <dbReference type="SAM" id="MobiDB-lite"/>
    </source>
</evidence>